<accession>A0A426YSH9</accession>
<comment type="caution">
    <text evidence="2">The sequence shown here is derived from an EMBL/GenBank/DDBJ whole genome shotgun (WGS) entry which is preliminary data.</text>
</comment>
<organism evidence="2 3">
    <name type="scientific">Ensete ventricosum</name>
    <name type="common">Abyssinian banana</name>
    <name type="synonym">Musa ensete</name>
    <dbReference type="NCBI Taxonomy" id="4639"/>
    <lineage>
        <taxon>Eukaryota</taxon>
        <taxon>Viridiplantae</taxon>
        <taxon>Streptophyta</taxon>
        <taxon>Embryophyta</taxon>
        <taxon>Tracheophyta</taxon>
        <taxon>Spermatophyta</taxon>
        <taxon>Magnoliopsida</taxon>
        <taxon>Liliopsida</taxon>
        <taxon>Zingiberales</taxon>
        <taxon>Musaceae</taxon>
        <taxon>Ensete</taxon>
    </lineage>
</organism>
<proteinExistence type="predicted"/>
<name>A0A426YSH9_ENSVE</name>
<evidence type="ECO:0000256" key="1">
    <source>
        <dbReference type="SAM" id="MobiDB-lite"/>
    </source>
</evidence>
<feature type="region of interest" description="Disordered" evidence="1">
    <location>
        <begin position="1"/>
        <end position="81"/>
    </location>
</feature>
<reference evidence="2 3" key="1">
    <citation type="journal article" date="2014" name="Agronomy (Basel)">
        <title>A Draft Genome Sequence for Ensete ventricosum, the Drought-Tolerant Tree Against Hunger.</title>
        <authorList>
            <person name="Harrison J."/>
            <person name="Moore K.A."/>
            <person name="Paszkiewicz K."/>
            <person name="Jones T."/>
            <person name="Grant M."/>
            <person name="Ambacheew D."/>
            <person name="Muzemil S."/>
            <person name="Studholme D.J."/>
        </authorList>
    </citation>
    <scope>NUCLEOTIDE SEQUENCE [LARGE SCALE GENOMIC DNA]</scope>
</reference>
<dbReference type="EMBL" id="AMZH03010489">
    <property type="protein sequence ID" value="RRT54655.1"/>
    <property type="molecule type" value="Genomic_DNA"/>
</dbReference>
<dbReference type="AlphaFoldDB" id="A0A426YSH9"/>
<protein>
    <submittedName>
        <fullName evidence="2">Uncharacterized protein</fullName>
    </submittedName>
</protein>
<evidence type="ECO:0000313" key="2">
    <source>
        <dbReference type="EMBL" id="RRT54655.1"/>
    </source>
</evidence>
<feature type="compositionally biased region" description="Basic and acidic residues" evidence="1">
    <location>
        <begin position="7"/>
        <end position="21"/>
    </location>
</feature>
<dbReference type="Proteomes" id="UP000287651">
    <property type="component" value="Unassembled WGS sequence"/>
</dbReference>
<sequence>MEIPTEEATRRAPNEGTRRVPEVPNNCLTEGSSGQRKKGKVFDQHRPRHEVDKSKSRATKGKGPTDPATETLTPRLKPKSRRELCSTRLGVDNRDYHAIRMCNLPEHAPDAPLEIDLLSLTHGT</sequence>
<gene>
    <name evidence="2" type="ORF">B296_00045307</name>
</gene>
<feature type="compositionally biased region" description="Basic and acidic residues" evidence="1">
    <location>
        <begin position="40"/>
        <end position="55"/>
    </location>
</feature>
<evidence type="ECO:0000313" key="3">
    <source>
        <dbReference type="Proteomes" id="UP000287651"/>
    </source>
</evidence>